<proteinExistence type="predicted"/>
<dbReference type="Proteomes" id="UP001597458">
    <property type="component" value="Unassembled WGS sequence"/>
</dbReference>
<dbReference type="Pfam" id="PF08282">
    <property type="entry name" value="Hydrolase_3"/>
    <property type="match status" value="1"/>
</dbReference>
<dbReference type="InterPro" id="IPR000150">
    <property type="entry name" value="Cof"/>
</dbReference>
<protein>
    <submittedName>
        <fullName evidence="1">Cof-type HAD-IIB family hydrolase</fullName>
        <ecNumber evidence="1">3.1.3.-</ecNumber>
    </submittedName>
</protein>
<dbReference type="NCBIfam" id="TIGR00099">
    <property type="entry name" value="Cof-subfamily"/>
    <property type="match status" value="1"/>
</dbReference>
<evidence type="ECO:0000313" key="1">
    <source>
        <dbReference type="EMBL" id="MFD2618537.1"/>
    </source>
</evidence>
<dbReference type="Gene3D" id="3.40.50.1000">
    <property type="entry name" value="HAD superfamily/HAD-like"/>
    <property type="match status" value="1"/>
</dbReference>
<dbReference type="NCBIfam" id="TIGR01484">
    <property type="entry name" value="HAD-SF-IIB"/>
    <property type="match status" value="1"/>
</dbReference>
<dbReference type="Gene3D" id="3.30.1240.10">
    <property type="match status" value="1"/>
</dbReference>
<dbReference type="EC" id="3.1.3.-" evidence="1"/>
<keyword evidence="2" id="KW-1185">Reference proteome</keyword>
<name>A0ABW5PV45_9BACI</name>
<dbReference type="SUPFAM" id="SSF56784">
    <property type="entry name" value="HAD-like"/>
    <property type="match status" value="1"/>
</dbReference>
<dbReference type="EMBL" id="JBHUMR010000019">
    <property type="protein sequence ID" value="MFD2618537.1"/>
    <property type="molecule type" value="Genomic_DNA"/>
</dbReference>
<dbReference type="InterPro" id="IPR006379">
    <property type="entry name" value="HAD-SF_hydro_IIB"/>
</dbReference>
<dbReference type="InterPro" id="IPR023214">
    <property type="entry name" value="HAD_sf"/>
</dbReference>
<dbReference type="SFLD" id="SFLDG01140">
    <property type="entry name" value="C2.B:_Phosphomannomutase_and_P"/>
    <property type="match status" value="1"/>
</dbReference>
<sequence length="271" mass="30391">MSYKLVCSDIDGTIINSEHKLSLGTQEAAKILQQRQIPLVLVSARMPQAIIPLQKELGNTGPLICFSGALVLDEERMDGSRDILKNELLNEADVKEIYKICAEKFPQISFTTYNARQWYVPSKEDGWVIEEHEITGTPMELFQFDTDLYPEVNKILCVGPGQVIRALEAHLHIHFSDLTVYKSKPTYLEIMGRHVSKSSAIEIILERYHLTRKDVIAFGDNYNDIDMLKMAGLGIAMGNAPAEVKVIADAVTLSNDEEGIKVALEKYCFVS</sequence>
<accession>A0ABW5PV45</accession>
<dbReference type="SFLD" id="SFLDS00003">
    <property type="entry name" value="Haloacid_Dehalogenase"/>
    <property type="match status" value="1"/>
</dbReference>
<comment type="caution">
    <text evidence="1">The sequence shown here is derived from an EMBL/GenBank/DDBJ whole genome shotgun (WGS) entry which is preliminary data.</text>
</comment>
<evidence type="ECO:0000313" key="2">
    <source>
        <dbReference type="Proteomes" id="UP001597458"/>
    </source>
</evidence>
<dbReference type="PANTHER" id="PTHR10000:SF8">
    <property type="entry name" value="HAD SUPERFAMILY HYDROLASE-LIKE, TYPE 3"/>
    <property type="match status" value="1"/>
</dbReference>
<organism evidence="1 2">
    <name type="scientific">Terrilactibacillus laevilacticus</name>
    <dbReference type="NCBI Taxonomy" id="1380157"/>
    <lineage>
        <taxon>Bacteria</taxon>
        <taxon>Bacillati</taxon>
        <taxon>Bacillota</taxon>
        <taxon>Bacilli</taxon>
        <taxon>Bacillales</taxon>
        <taxon>Bacillaceae</taxon>
        <taxon>Terrilactibacillus</taxon>
    </lineage>
</organism>
<dbReference type="RefSeq" id="WP_141191871.1">
    <property type="nucleotide sequence ID" value="NZ_JBHUMR010000019.1"/>
</dbReference>
<dbReference type="GO" id="GO:0016787">
    <property type="term" value="F:hydrolase activity"/>
    <property type="evidence" value="ECO:0007669"/>
    <property type="project" value="UniProtKB-KW"/>
</dbReference>
<gene>
    <name evidence="1" type="ORF">ACFSTF_14635</name>
</gene>
<dbReference type="PROSITE" id="PS01229">
    <property type="entry name" value="COF_2"/>
    <property type="match status" value="1"/>
</dbReference>
<dbReference type="InterPro" id="IPR036412">
    <property type="entry name" value="HAD-like_sf"/>
</dbReference>
<reference evidence="2" key="1">
    <citation type="journal article" date="2019" name="Int. J. Syst. Evol. Microbiol.">
        <title>The Global Catalogue of Microorganisms (GCM) 10K type strain sequencing project: providing services to taxonomists for standard genome sequencing and annotation.</title>
        <authorList>
            <consortium name="The Broad Institute Genomics Platform"/>
            <consortium name="The Broad Institute Genome Sequencing Center for Infectious Disease"/>
            <person name="Wu L."/>
            <person name="Ma J."/>
        </authorList>
    </citation>
    <scope>NUCLEOTIDE SEQUENCE [LARGE SCALE GENOMIC DNA]</scope>
    <source>
        <strain evidence="2">TISTR 2241</strain>
    </source>
</reference>
<dbReference type="PANTHER" id="PTHR10000">
    <property type="entry name" value="PHOSPHOSERINE PHOSPHATASE"/>
    <property type="match status" value="1"/>
</dbReference>
<keyword evidence="1" id="KW-0378">Hydrolase</keyword>
<dbReference type="CDD" id="cd07516">
    <property type="entry name" value="HAD_Pase"/>
    <property type="match status" value="1"/>
</dbReference>